<evidence type="ECO:0000313" key="5">
    <source>
        <dbReference type="EMBL" id="TWT48518.1"/>
    </source>
</evidence>
<comment type="similarity">
    <text evidence="1">Belongs to the metallo-dependent hydrolases superfamily. TatD-type hydrolase family.</text>
</comment>
<keyword evidence="3 5" id="KW-0378">Hydrolase</keyword>
<dbReference type="FunFam" id="3.20.20.140:FF:000005">
    <property type="entry name" value="TatD family hydrolase"/>
    <property type="match status" value="1"/>
</dbReference>
<dbReference type="OrthoDB" id="9810005at2"/>
<dbReference type="GO" id="GO:0005829">
    <property type="term" value="C:cytosol"/>
    <property type="evidence" value="ECO:0007669"/>
    <property type="project" value="TreeGrafter"/>
</dbReference>
<dbReference type="EMBL" id="SJPH01000001">
    <property type="protein sequence ID" value="TWT48518.1"/>
    <property type="molecule type" value="Genomic_DNA"/>
</dbReference>
<feature type="binding site" evidence="4">
    <location>
        <position position="136"/>
    </location>
    <ligand>
        <name>a divalent metal cation</name>
        <dbReference type="ChEBI" id="CHEBI:60240"/>
        <label>2</label>
    </ligand>
</feature>
<organism evidence="5 6">
    <name type="scientific">Botrimarina hoheduenensis</name>
    <dbReference type="NCBI Taxonomy" id="2528000"/>
    <lineage>
        <taxon>Bacteria</taxon>
        <taxon>Pseudomonadati</taxon>
        <taxon>Planctomycetota</taxon>
        <taxon>Planctomycetia</taxon>
        <taxon>Pirellulales</taxon>
        <taxon>Lacipirellulaceae</taxon>
        <taxon>Botrimarina</taxon>
    </lineage>
</organism>
<dbReference type="InterPro" id="IPR001130">
    <property type="entry name" value="TatD-like"/>
</dbReference>
<dbReference type="AlphaFoldDB" id="A0A5C5WC73"/>
<dbReference type="PANTHER" id="PTHR46124">
    <property type="entry name" value="D-AMINOACYL-TRNA DEACYLASE"/>
    <property type="match status" value="1"/>
</dbReference>
<feature type="binding site" evidence="4">
    <location>
        <position position="11"/>
    </location>
    <ligand>
        <name>a divalent metal cation</name>
        <dbReference type="ChEBI" id="CHEBI:60240"/>
        <label>1</label>
    </ligand>
</feature>
<feature type="binding site" evidence="4">
    <location>
        <position position="162"/>
    </location>
    <ligand>
        <name>a divalent metal cation</name>
        <dbReference type="ChEBI" id="CHEBI:60240"/>
        <label>2</label>
    </ligand>
</feature>
<evidence type="ECO:0000256" key="3">
    <source>
        <dbReference type="ARBA" id="ARBA00022801"/>
    </source>
</evidence>
<feature type="binding site" evidence="4">
    <location>
        <position position="100"/>
    </location>
    <ligand>
        <name>a divalent metal cation</name>
        <dbReference type="ChEBI" id="CHEBI:60240"/>
        <label>1</label>
    </ligand>
</feature>
<dbReference type="PROSITE" id="PS01091">
    <property type="entry name" value="TATD_3"/>
    <property type="match status" value="1"/>
</dbReference>
<evidence type="ECO:0000256" key="1">
    <source>
        <dbReference type="ARBA" id="ARBA00009275"/>
    </source>
</evidence>
<reference evidence="5 6" key="1">
    <citation type="submission" date="2019-02" db="EMBL/GenBank/DDBJ databases">
        <title>Deep-cultivation of Planctomycetes and their phenomic and genomic characterization uncovers novel biology.</title>
        <authorList>
            <person name="Wiegand S."/>
            <person name="Jogler M."/>
            <person name="Boedeker C."/>
            <person name="Pinto D."/>
            <person name="Vollmers J."/>
            <person name="Rivas-Marin E."/>
            <person name="Kohn T."/>
            <person name="Peeters S.H."/>
            <person name="Heuer A."/>
            <person name="Rast P."/>
            <person name="Oberbeckmann S."/>
            <person name="Bunk B."/>
            <person name="Jeske O."/>
            <person name="Meyerdierks A."/>
            <person name="Storesund J.E."/>
            <person name="Kallscheuer N."/>
            <person name="Luecker S."/>
            <person name="Lage O.M."/>
            <person name="Pohl T."/>
            <person name="Merkel B.J."/>
            <person name="Hornburger P."/>
            <person name="Mueller R.-W."/>
            <person name="Bruemmer F."/>
            <person name="Labrenz M."/>
            <person name="Spormann A.M."/>
            <person name="Op Den Camp H."/>
            <person name="Overmann J."/>
            <person name="Amann R."/>
            <person name="Jetten M.S.M."/>
            <person name="Mascher T."/>
            <person name="Medema M.H."/>
            <person name="Devos D.P."/>
            <person name="Kaster A.-K."/>
            <person name="Ovreas L."/>
            <person name="Rohde M."/>
            <person name="Galperin M.Y."/>
            <person name="Jogler C."/>
        </authorList>
    </citation>
    <scope>NUCLEOTIDE SEQUENCE [LARGE SCALE GENOMIC DNA]</scope>
    <source>
        <strain evidence="5 6">Pla111</strain>
    </source>
</reference>
<dbReference type="EC" id="3.1.21.-" evidence="5"/>
<evidence type="ECO:0000256" key="2">
    <source>
        <dbReference type="ARBA" id="ARBA00022723"/>
    </source>
</evidence>
<protein>
    <submittedName>
        <fullName evidence="5">Putative deoxyribonuclease YcfH</fullName>
        <ecNumber evidence="5">3.1.21.-</ecNumber>
    </submittedName>
</protein>
<feature type="binding site" evidence="4">
    <location>
        <position position="9"/>
    </location>
    <ligand>
        <name>a divalent metal cation</name>
        <dbReference type="ChEBI" id="CHEBI:60240"/>
        <label>1</label>
    </ligand>
</feature>
<dbReference type="NCBIfam" id="TIGR00010">
    <property type="entry name" value="YchF/TatD family DNA exonuclease"/>
    <property type="match status" value="1"/>
</dbReference>
<dbReference type="InterPro" id="IPR015991">
    <property type="entry name" value="TatD/YcfH-like"/>
</dbReference>
<keyword evidence="6" id="KW-1185">Reference proteome</keyword>
<feature type="binding site" evidence="4">
    <location>
        <position position="212"/>
    </location>
    <ligand>
        <name>a divalent metal cation</name>
        <dbReference type="ChEBI" id="CHEBI:60240"/>
        <label>1</label>
    </ligand>
</feature>
<dbReference type="PANTHER" id="PTHR46124:SF2">
    <property type="entry name" value="D-AMINOACYL-TRNA DEACYLASE"/>
    <property type="match status" value="1"/>
</dbReference>
<keyword evidence="2 4" id="KW-0479">Metal-binding</keyword>
<dbReference type="GO" id="GO:0016788">
    <property type="term" value="F:hydrolase activity, acting on ester bonds"/>
    <property type="evidence" value="ECO:0007669"/>
    <property type="project" value="InterPro"/>
</dbReference>
<accession>A0A5C5WC73</accession>
<name>A0A5C5WC73_9BACT</name>
<dbReference type="RefSeq" id="WP_146570652.1">
    <property type="nucleotide sequence ID" value="NZ_SJPH01000001.1"/>
</dbReference>
<dbReference type="InterPro" id="IPR032466">
    <property type="entry name" value="Metal_Hydrolase"/>
</dbReference>
<dbReference type="GO" id="GO:0004536">
    <property type="term" value="F:DNA nuclease activity"/>
    <property type="evidence" value="ECO:0007669"/>
    <property type="project" value="InterPro"/>
</dbReference>
<comment type="caution">
    <text evidence="5">The sequence shown here is derived from an EMBL/GenBank/DDBJ whole genome shotgun (WGS) entry which is preliminary data.</text>
</comment>
<dbReference type="CDD" id="cd01310">
    <property type="entry name" value="TatD_DNAse"/>
    <property type="match status" value="1"/>
</dbReference>
<dbReference type="Gene3D" id="3.20.20.140">
    <property type="entry name" value="Metal-dependent hydrolases"/>
    <property type="match status" value="1"/>
</dbReference>
<dbReference type="SUPFAM" id="SSF51556">
    <property type="entry name" value="Metallo-dependent hydrolases"/>
    <property type="match status" value="1"/>
</dbReference>
<dbReference type="PIRSF" id="PIRSF005902">
    <property type="entry name" value="DNase_TatD"/>
    <property type="match status" value="1"/>
</dbReference>
<gene>
    <name evidence="5" type="primary">ycfH</name>
    <name evidence="5" type="ORF">Pla111_02890</name>
</gene>
<dbReference type="PROSITE" id="PS01137">
    <property type="entry name" value="TATD_1"/>
    <property type="match status" value="1"/>
</dbReference>
<proteinExistence type="inferred from homology"/>
<evidence type="ECO:0000256" key="4">
    <source>
        <dbReference type="PIRSR" id="PIRSR005902-1"/>
    </source>
</evidence>
<dbReference type="InterPro" id="IPR018228">
    <property type="entry name" value="DNase_TatD-rel_CS"/>
</dbReference>
<dbReference type="Proteomes" id="UP000318995">
    <property type="component" value="Unassembled WGS sequence"/>
</dbReference>
<sequence length="266" mass="28698">MSHVIVDTHAHLDQPTLLEEITPVLRRARAAGVTRVVSIGVDADSSEAVARLAAAPRAADEATVFGAVGIQPNDVGQALPGDWDRIVALTTVPGVVALGETGLDRYWDHTPIAQQRDYFDRHLRLSQSTGLPFVVHMRDCEQDVLEMLREAHQRGPLNGVMHSYTGSLEGAAEAVALGMYISFAGMVTYKKSEALREVALSVPLDRLLIETDSPYLSPEPVRKIRRNEPAHVAHTAACLAALRGESLAALAAATTANAARLFAWKN</sequence>
<dbReference type="GO" id="GO:0046872">
    <property type="term" value="F:metal ion binding"/>
    <property type="evidence" value="ECO:0007669"/>
    <property type="project" value="UniProtKB-KW"/>
</dbReference>
<evidence type="ECO:0000313" key="6">
    <source>
        <dbReference type="Proteomes" id="UP000318995"/>
    </source>
</evidence>
<dbReference type="Pfam" id="PF01026">
    <property type="entry name" value="TatD_DNase"/>
    <property type="match status" value="1"/>
</dbReference>